<dbReference type="Pfam" id="PF00892">
    <property type="entry name" value="EamA"/>
    <property type="match status" value="2"/>
</dbReference>
<keyword evidence="1" id="KW-0812">Transmembrane</keyword>
<protein>
    <recommendedName>
        <fullName evidence="2">EamA domain-containing protein</fullName>
    </recommendedName>
</protein>
<name>A0A381W7C2_9ZZZZ</name>
<feature type="transmembrane region" description="Helical" evidence="1">
    <location>
        <begin position="65"/>
        <end position="83"/>
    </location>
</feature>
<evidence type="ECO:0000256" key="1">
    <source>
        <dbReference type="SAM" id="Phobius"/>
    </source>
</evidence>
<evidence type="ECO:0000313" key="3">
    <source>
        <dbReference type="EMBL" id="SVA48414.1"/>
    </source>
</evidence>
<feature type="transmembrane region" description="Helical" evidence="1">
    <location>
        <begin position="207"/>
        <end position="225"/>
    </location>
</feature>
<feature type="transmembrane region" description="Helical" evidence="1">
    <location>
        <begin position="237"/>
        <end position="256"/>
    </location>
</feature>
<feature type="domain" description="EamA" evidence="2">
    <location>
        <begin position="6"/>
        <end position="132"/>
    </location>
</feature>
<dbReference type="PANTHER" id="PTHR22911">
    <property type="entry name" value="ACYL-MALONYL CONDENSING ENZYME-RELATED"/>
    <property type="match status" value="1"/>
</dbReference>
<feature type="transmembrane region" description="Helical" evidence="1">
    <location>
        <begin position="7"/>
        <end position="28"/>
    </location>
</feature>
<feature type="transmembrane region" description="Helical" evidence="1">
    <location>
        <begin position="175"/>
        <end position="195"/>
    </location>
</feature>
<gene>
    <name evidence="3" type="ORF">METZ01_LOCUS101268</name>
</gene>
<dbReference type="EMBL" id="UINC01010925">
    <property type="protein sequence ID" value="SVA48414.1"/>
    <property type="molecule type" value="Genomic_DNA"/>
</dbReference>
<dbReference type="InterPro" id="IPR037185">
    <property type="entry name" value="EmrE-like"/>
</dbReference>
<feature type="transmembrane region" description="Helical" evidence="1">
    <location>
        <begin position="89"/>
        <end position="111"/>
    </location>
</feature>
<dbReference type="AlphaFoldDB" id="A0A381W7C2"/>
<dbReference type="PANTHER" id="PTHR22911:SF76">
    <property type="entry name" value="EAMA DOMAIN-CONTAINING PROTEIN"/>
    <property type="match status" value="1"/>
</dbReference>
<organism evidence="3">
    <name type="scientific">marine metagenome</name>
    <dbReference type="NCBI Taxonomy" id="408172"/>
    <lineage>
        <taxon>unclassified sequences</taxon>
        <taxon>metagenomes</taxon>
        <taxon>ecological metagenomes</taxon>
    </lineage>
</organism>
<feature type="transmembrane region" description="Helical" evidence="1">
    <location>
        <begin position="34"/>
        <end position="53"/>
    </location>
</feature>
<dbReference type="GO" id="GO:0016020">
    <property type="term" value="C:membrane"/>
    <property type="evidence" value="ECO:0007669"/>
    <property type="project" value="InterPro"/>
</dbReference>
<sequence length="285" mass="30703">VSIRLYLILALAMVSVSSTSLVIRYVAVVPALTLAFWRMLSASGMLWGYCLASSGGSLSSINKKLTVFAGVFLGFHFAFFFLGVRHTSIANATLLGNTGPFFTALFALYAGQHISKKTYLGLGLALLGVLIVQGSSLNMGGEKIWGNSISLLSGFCAGLSYVFSAKIREETRTAVYGRSLFFIAAVTIGIVAVFMGDSLVEFQKEHIVWLIFLGLVPSILGHNMLNYAIKYLTPTTVASVPLGEPIIATMLGYLIFSERVPLETILGGPVILCGIYIILKSYNED</sequence>
<keyword evidence="1" id="KW-0472">Membrane</keyword>
<accession>A0A381W7C2</accession>
<feature type="non-terminal residue" evidence="3">
    <location>
        <position position="1"/>
    </location>
</feature>
<feature type="transmembrane region" description="Helical" evidence="1">
    <location>
        <begin position="144"/>
        <end position="163"/>
    </location>
</feature>
<feature type="transmembrane region" description="Helical" evidence="1">
    <location>
        <begin position="262"/>
        <end position="279"/>
    </location>
</feature>
<feature type="transmembrane region" description="Helical" evidence="1">
    <location>
        <begin position="118"/>
        <end position="138"/>
    </location>
</feature>
<keyword evidence="1" id="KW-1133">Transmembrane helix</keyword>
<feature type="domain" description="EamA" evidence="2">
    <location>
        <begin position="145"/>
        <end position="279"/>
    </location>
</feature>
<reference evidence="3" key="1">
    <citation type="submission" date="2018-05" db="EMBL/GenBank/DDBJ databases">
        <authorList>
            <person name="Lanie J.A."/>
            <person name="Ng W.-L."/>
            <person name="Kazmierczak K.M."/>
            <person name="Andrzejewski T.M."/>
            <person name="Davidsen T.M."/>
            <person name="Wayne K.J."/>
            <person name="Tettelin H."/>
            <person name="Glass J.I."/>
            <person name="Rusch D."/>
            <person name="Podicherti R."/>
            <person name="Tsui H.-C.T."/>
            <person name="Winkler M.E."/>
        </authorList>
    </citation>
    <scope>NUCLEOTIDE SEQUENCE</scope>
</reference>
<dbReference type="SUPFAM" id="SSF103481">
    <property type="entry name" value="Multidrug resistance efflux transporter EmrE"/>
    <property type="match status" value="2"/>
</dbReference>
<evidence type="ECO:0000259" key="2">
    <source>
        <dbReference type="Pfam" id="PF00892"/>
    </source>
</evidence>
<proteinExistence type="predicted"/>
<dbReference type="InterPro" id="IPR000620">
    <property type="entry name" value="EamA_dom"/>
</dbReference>